<dbReference type="EMBL" id="ACKU01000032">
    <property type="protein sequence ID" value="EER74163.1"/>
    <property type="molecule type" value="Genomic_DNA"/>
</dbReference>
<protein>
    <submittedName>
        <fullName evidence="1">Uncharacterized protein</fullName>
    </submittedName>
</protein>
<evidence type="ECO:0000313" key="2">
    <source>
        <dbReference type="Proteomes" id="UP000004528"/>
    </source>
</evidence>
<sequence length="39" mass="4912">MYFTRLQQWLQPFVLRVFTFFSQKYQKVYSMTVLIFIVN</sequence>
<dbReference type="HOGENOM" id="CLU_3319248_0_0_9"/>
<dbReference type="AlphaFoldDB" id="C5RCK7"/>
<organism evidence="1 2">
    <name type="scientific">Weissella paramesenteroides ATCC 33313</name>
    <dbReference type="NCBI Taxonomy" id="585506"/>
    <lineage>
        <taxon>Bacteria</taxon>
        <taxon>Bacillati</taxon>
        <taxon>Bacillota</taxon>
        <taxon>Bacilli</taxon>
        <taxon>Lactobacillales</taxon>
        <taxon>Lactobacillaceae</taxon>
        <taxon>Weissella</taxon>
    </lineage>
</organism>
<evidence type="ECO:0000313" key="1">
    <source>
        <dbReference type="EMBL" id="EER74163.1"/>
    </source>
</evidence>
<gene>
    <name evidence="1" type="ORF">HMPREF0877_1703</name>
</gene>
<reference evidence="1 2" key="1">
    <citation type="submission" date="2009-04" db="EMBL/GenBank/DDBJ databases">
        <authorList>
            <person name="Qin X."/>
            <person name="Bachman B."/>
            <person name="Battles P."/>
            <person name="Bell A."/>
            <person name="Bess C."/>
            <person name="Bickham C."/>
            <person name="Chaboub L."/>
            <person name="Chen D."/>
            <person name="Coyle M."/>
            <person name="Deiros D.R."/>
            <person name="Dinh H."/>
            <person name="Forbes L."/>
            <person name="Fowler G."/>
            <person name="Francisco L."/>
            <person name="Fu Q."/>
            <person name="Gubbala S."/>
            <person name="Hale W."/>
            <person name="Han Y."/>
            <person name="Hemphill L."/>
            <person name="Highlander S.K."/>
            <person name="Hirani K."/>
            <person name="Hogues M."/>
            <person name="Jackson L."/>
            <person name="Jakkamsetti A."/>
            <person name="Javaid M."/>
            <person name="Jiang H."/>
            <person name="Korchina V."/>
            <person name="Kovar C."/>
            <person name="Lara F."/>
            <person name="Lee S."/>
            <person name="Mata R."/>
            <person name="Mathew T."/>
            <person name="Moen C."/>
            <person name="Morales K."/>
            <person name="Munidasa M."/>
            <person name="Nazareth L."/>
            <person name="Ngo R."/>
            <person name="Nguyen L."/>
            <person name="Okwuonu G."/>
            <person name="Ongeri F."/>
            <person name="Patil S."/>
            <person name="Petrosino J."/>
            <person name="Pham C."/>
            <person name="Pham P."/>
            <person name="Pu L.-L."/>
            <person name="Puazo M."/>
            <person name="Raj R."/>
            <person name="Reid J."/>
            <person name="Rouhana J."/>
            <person name="Saada N."/>
            <person name="Shang Y."/>
            <person name="Simmons D."/>
            <person name="Thornton R."/>
            <person name="Warren J."/>
            <person name="Weissenberger G."/>
            <person name="Zhang J."/>
            <person name="Zhang L."/>
            <person name="Zhou C."/>
            <person name="Zhu D."/>
            <person name="Muzny D."/>
            <person name="Worley K."/>
            <person name="Gibbs R."/>
        </authorList>
    </citation>
    <scope>NUCLEOTIDE SEQUENCE [LARGE SCALE GENOMIC DNA]</scope>
    <source>
        <strain evidence="1 2">ATCC 33313</strain>
    </source>
</reference>
<comment type="caution">
    <text evidence="1">The sequence shown here is derived from an EMBL/GenBank/DDBJ whole genome shotgun (WGS) entry which is preliminary data.</text>
</comment>
<name>C5RCK7_WEIPA</name>
<proteinExistence type="predicted"/>
<keyword evidence="2" id="KW-1185">Reference proteome</keyword>
<dbReference type="Proteomes" id="UP000004528">
    <property type="component" value="Unassembled WGS sequence"/>
</dbReference>
<accession>C5RCK7</accession>